<protein>
    <submittedName>
        <fullName evidence="1">Uncharacterized protein</fullName>
    </submittedName>
</protein>
<proteinExistence type="predicted"/>
<evidence type="ECO:0000313" key="1">
    <source>
        <dbReference type="EMBL" id="ETO22070.1"/>
    </source>
</evidence>
<accession>X6N717</accession>
<sequence length="318" mass="36671">MTGRQLKVDSPFGNDKVSFVEFSKELVFSSPRKQRNESVASLGGWDVIHAAGDTDGHIENVDESGDVLTRVLESAPTNQFRKAHRQFFYANKSVAEERGPLFRAFITKSHWWSYHKTYVCFNERERERGGGNQLSENNPGTDEEFWERLSQQATNGEVAGGTLKSKCDIDGMICFEKEVLVPLSPHTFLLTAITPELFNAVMNYLRLMDLPVQFAAYFSIDLRPNFLVCRCGQLMRKCEVSALRSDHEQLRKWNIDEKSWESDELSLLICNECKEKQKIRFDPNVTLTPAQKNKLSYYYDCEHQCRVYCAEHGKQKQR</sequence>
<keyword evidence="2" id="KW-1185">Reference proteome</keyword>
<gene>
    <name evidence="1" type="ORF">RFI_15133</name>
</gene>
<evidence type="ECO:0000313" key="2">
    <source>
        <dbReference type="Proteomes" id="UP000023152"/>
    </source>
</evidence>
<organism evidence="1 2">
    <name type="scientific">Reticulomyxa filosa</name>
    <dbReference type="NCBI Taxonomy" id="46433"/>
    <lineage>
        <taxon>Eukaryota</taxon>
        <taxon>Sar</taxon>
        <taxon>Rhizaria</taxon>
        <taxon>Retaria</taxon>
        <taxon>Foraminifera</taxon>
        <taxon>Monothalamids</taxon>
        <taxon>Reticulomyxidae</taxon>
        <taxon>Reticulomyxa</taxon>
    </lineage>
</organism>
<feature type="non-terminal residue" evidence="1">
    <location>
        <position position="318"/>
    </location>
</feature>
<dbReference type="AlphaFoldDB" id="X6N717"/>
<name>X6N717_RETFI</name>
<comment type="caution">
    <text evidence="1">The sequence shown here is derived from an EMBL/GenBank/DDBJ whole genome shotgun (WGS) entry which is preliminary data.</text>
</comment>
<dbReference type="Proteomes" id="UP000023152">
    <property type="component" value="Unassembled WGS sequence"/>
</dbReference>
<reference evidence="1 2" key="1">
    <citation type="journal article" date="2013" name="Curr. Biol.">
        <title>The Genome of the Foraminiferan Reticulomyxa filosa.</title>
        <authorList>
            <person name="Glockner G."/>
            <person name="Hulsmann N."/>
            <person name="Schleicher M."/>
            <person name="Noegel A.A."/>
            <person name="Eichinger L."/>
            <person name="Gallinger C."/>
            <person name="Pawlowski J."/>
            <person name="Sierra R."/>
            <person name="Euteneuer U."/>
            <person name="Pillet L."/>
            <person name="Moustafa A."/>
            <person name="Platzer M."/>
            <person name="Groth M."/>
            <person name="Szafranski K."/>
            <person name="Schliwa M."/>
        </authorList>
    </citation>
    <scope>NUCLEOTIDE SEQUENCE [LARGE SCALE GENOMIC DNA]</scope>
</reference>
<dbReference type="EMBL" id="ASPP01011058">
    <property type="protein sequence ID" value="ETO22070.1"/>
    <property type="molecule type" value="Genomic_DNA"/>
</dbReference>